<sequence length="305" mass="32961">METNNRKLLLGALCLATAAAIWGGTYVVSKSVLVYIPPMTLVVMRFLIAAVILGLVLLRQGQAQIERRDWGRMARYGLVGYTISISAQFIGTKLSSAHMGAVITSASPVFIALFARWFLRETMTPRKWGALLVATLGVLVVVGTDVGTPTASTDSSNWLTDGGAMLGNLFLVLAAVTWGLYTVQGKSLTERYPALTVSFWATVCGVVFTLPLAGWELWTQGFTLPTDPLIWWGVAFLGVLSTAVAFFLWVKGFELMEAGTAALFFFVQPVFGTLLGWLLLGETLTVSFLIGSVLILGSVAFSMRN</sequence>
<evidence type="ECO:0000313" key="9">
    <source>
        <dbReference type="Proteomes" id="UP000245634"/>
    </source>
</evidence>
<feature type="transmembrane region" description="Helical" evidence="6">
    <location>
        <begin position="230"/>
        <end position="250"/>
    </location>
</feature>
<proteinExistence type="inferred from homology"/>
<evidence type="ECO:0000256" key="1">
    <source>
        <dbReference type="ARBA" id="ARBA00004127"/>
    </source>
</evidence>
<dbReference type="InterPro" id="IPR050638">
    <property type="entry name" value="AA-Vitamin_Transporters"/>
</dbReference>
<evidence type="ECO:0000259" key="7">
    <source>
        <dbReference type="Pfam" id="PF00892"/>
    </source>
</evidence>
<dbReference type="RefSeq" id="WP_109691235.1">
    <property type="nucleotide sequence ID" value="NZ_QGGL01000025.1"/>
</dbReference>
<feature type="transmembrane region" description="Helical" evidence="6">
    <location>
        <begin position="262"/>
        <end position="280"/>
    </location>
</feature>
<protein>
    <submittedName>
        <fullName evidence="8">Threonine/homoserine efflux transporter RhtA</fullName>
    </submittedName>
</protein>
<feature type="transmembrane region" description="Helical" evidence="6">
    <location>
        <begin position="70"/>
        <end position="91"/>
    </location>
</feature>
<gene>
    <name evidence="8" type="ORF">C7459_12543</name>
</gene>
<evidence type="ECO:0000256" key="4">
    <source>
        <dbReference type="ARBA" id="ARBA00022989"/>
    </source>
</evidence>
<dbReference type="PANTHER" id="PTHR32322:SF2">
    <property type="entry name" value="EAMA DOMAIN-CONTAINING PROTEIN"/>
    <property type="match status" value="1"/>
</dbReference>
<comment type="caution">
    <text evidence="8">The sequence shown here is derived from an EMBL/GenBank/DDBJ whole genome shotgun (WGS) entry which is preliminary data.</text>
</comment>
<feature type="transmembrane region" description="Helical" evidence="6">
    <location>
        <begin position="128"/>
        <end position="144"/>
    </location>
</feature>
<feature type="transmembrane region" description="Helical" evidence="6">
    <location>
        <begin position="286"/>
        <end position="303"/>
    </location>
</feature>
<keyword evidence="9" id="KW-1185">Reference proteome</keyword>
<dbReference type="SUPFAM" id="SSF103481">
    <property type="entry name" value="Multidrug resistance efflux transporter EmrE"/>
    <property type="match status" value="2"/>
</dbReference>
<dbReference type="GO" id="GO:0016020">
    <property type="term" value="C:membrane"/>
    <property type="evidence" value="ECO:0007669"/>
    <property type="project" value="UniProtKB-SubCell"/>
</dbReference>
<evidence type="ECO:0000256" key="5">
    <source>
        <dbReference type="ARBA" id="ARBA00023136"/>
    </source>
</evidence>
<dbReference type="Pfam" id="PF00892">
    <property type="entry name" value="EamA"/>
    <property type="match status" value="2"/>
</dbReference>
<evidence type="ECO:0000256" key="6">
    <source>
        <dbReference type="SAM" id="Phobius"/>
    </source>
</evidence>
<evidence type="ECO:0000256" key="3">
    <source>
        <dbReference type="ARBA" id="ARBA00022692"/>
    </source>
</evidence>
<evidence type="ECO:0000313" key="8">
    <source>
        <dbReference type="EMBL" id="PWK05221.1"/>
    </source>
</evidence>
<dbReference type="OrthoDB" id="34284at2"/>
<comment type="subcellular location">
    <subcellularLocation>
        <location evidence="1">Endomembrane system</location>
        <topology evidence="1">Multi-pass membrane protein</topology>
    </subcellularLocation>
</comment>
<keyword evidence="3 6" id="KW-0812">Transmembrane</keyword>
<comment type="similarity">
    <text evidence="2">Belongs to the EamA transporter family.</text>
</comment>
<feature type="transmembrane region" description="Helical" evidence="6">
    <location>
        <begin position="97"/>
        <end position="119"/>
    </location>
</feature>
<evidence type="ECO:0000256" key="2">
    <source>
        <dbReference type="ARBA" id="ARBA00007362"/>
    </source>
</evidence>
<dbReference type="AlphaFoldDB" id="A0A316D788"/>
<feature type="transmembrane region" description="Helical" evidence="6">
    <location>
        <begin position="164"/>
        <end position="183"/>
    </location>
</feature>
<dbReference type="Gene3D" id="1.10.3730.20">
    <property type="match status" value="1"/>
</dbReference>
<organism evidence="8 9">
    <name type="scientific">Tumebacillus permanentifrigoris</name>
    <dbReference type="NCBI Taxonomy" id="378543"/>
    <lineage>
        <taxon>Bacteria</taxon>
        <taxon>Bacillati</taxon>
        <taxon>Bacillota</taxon>
        <taxon>Bacilli</taxon>
        <taxon>Bacillales</taxon>
        <taxon>Alicyclobacillaceae</taxon>
        <taxon>Tumebacillus</taxon>
    </lineage>
</organism>
<feature type="transmembrane region" description="Helical" evidence="6">
    <location>
        <begin position="33"/>
        <end position="58"/>
    </location>
</feature>
<name>A0A316D788_9BACL</name>
<keyword evidence="4 6" id="KW-1133">Transmembrane helix</keyword>
<reference evidence="8 9" key="1">
    <citation type="submission" date="2018-05" db="EMBL/GenBank/DDBJ databases">
        <title>Genomic Encyclopedia of Type Strains, Phase IV (KMG-IV): sequencing the most valuable type-strain genomes for metagenomic binning, comparative biology and taxonomic classification.</title>
        <authorList>
            <person name="Goeker M."/>
        </authorList>
    </citation>
    <scope>NUCLEOTIDE SEQUENCE [LARGE SCALE GENOMIC DNA]</scope>
    <source>
        <strain evidence="8 9">DSM 18773</strain>
    </source>
</reference>
<keyword evidence="5 6" id="KW-0472">Membrane</keyword>
<dbReference type="Proteomes" id="UP000245634">
    <property type="component" value="Unassembled WGS sequence"/>
</dbReference>
<feature type="transmembrane region" description="Helical" evidence="6">
    <location>
        <begin position="195"/>
        <end position="218"/>
    </location>
</feature>
<feature type="domain" description="EamA" evidence="7">
    <location>
        <begin position="166"/>
        <end position="302"/>
    </location>
</feature>
<feature type="domain" description="EamA" evidence="7">
    <location>
        <begin position="10"/>
        <end position="142"/>
    </location>
</feature>
<dbReference type="InterPro" id="IPR000620">
    <property type="entry name" value="EamA_dom"/>
</dbReference>
<dbReference type="PANTHER" id="PTHR32322">
    <property type="entry name" value="INNER MEMBRANE TRANSPORTER"/>
    <property type="match status" value="1"/>
</dbReference>
<dbReference type="InterPro" id="IPR037185">
    <property type="entry name" value="EmrE-like"/>
</dbReference>
<dbReference type="EMBL" id="QGGL01000025">
    <property type="protein sequence ID" value="PWK05221.1"/>
    <property type="molecule type" value="Genomic_DNA"/>
</dbReference>
<accession>A0A316D788</accession>